<accession>A0A0G4FJT7</accession>
<dbReference type="AlphaFoldDB" id="A0A0G4FJT7"/>
<proteinExistence type="predicted"/>
<evidence type="ECO:0000313" key="2">
    <source>
        <dbReference type="EMBL" id="CEM14026.1"/>
    </source>
</evidence>
<evidence type="ECO:0000313" key="3">
    <source>
        <dbReference type="Proteomes" id="UP000041254"/>
    </source>
</evidence>
<feature type="region of interest" description="Disordered" evidence="1">
    <location>
        <begin position="1"/>
        <end position="51"/>
    </location>
</feature>
<sequence>METRSKAKTKRARRTGAAAAAERVASPPRTARRRQAHPGPSEQPRNQRASGAVAAPPLFERDGLPPDFLLQVVLLLPVASRAALAFTSGALGLAVAVDWLEHIIRENPGLASVLTYDSTCPRAFLLLLAYFMDAGGPWQRWFAPLRIAAHHGWLPELPIRLTAKDAHEAKAFEGFTELPVSLRQWQLVGHRLARDGHDLTLVGRLPLGLGMQKRSACANGIRLHRNQVNAFLAYPGTFQTVDFVHDLPTNDWYGTHAAFRELILLHTQLRGRREVVSVQEVIDLSDMESATLFTRANDIITQQEPSVWGRPTVCRWLAFQEVGRVVTLYGDGPDDAFALHIAITKKRSEDLRMFKFTDIVSVRLFTTERPQKGQRGMARFPQSVPKARDVIGADDVRVLLGGRLSCMRHST</sequence>
<gene>
    <name evidence="2" type="ORF">Vbra_15632</name>
</gene>
<dbReference type="PhylomeDB" id="A0A0G4FJT7"/>
<organism evidence="2 3">
    <name type="scientific">Vitrella brassicaformis (strain CCMP3155)</name>
    <dbReference type="NCBI Taxonomy" id="1169540"/>
    <lineage>
        <taxon>Eukaryota</taxon>
        <taxon>Sar</taxon>
        <taxon>Alveolata</taxon>
        <taxon>Colpodellida</taxon>
        <taxon>Vitrellaceae</taxon>
        <taxon>Vitrella</taxon>
    </lineage>
</organism>
<feature type="compositionally biased region" description="Basic residues" evidence="1">
    <location>
        <begin position="1"/>
        <end position="14"/>
    </location>
</feature>
<reference evidence="2 3" key="1">
    <citation type="submission" date="2014-11" db="EMBL/GenBank/DDBJ databases">
        <authorList>
            <person name="Zhu J."/>
            <person name="Qi W."/>
            <person name="Song R."/>
        </authorList>
    </citation>
    <scope>NUCLEOTIDE SEQUENCE [LARGE SCALE GENOMIC DNA]</scope>
</reference>
<name>A0A0G4FJT7_VITBC</name>
<keyword evidence="3" id="KW-1185">Reference proteome</keyword>
<dbReference type="EMBL" id="CDMY01000451">
    <property type="protein sequence ID" value="CEM14026.1"/>
    <property type="molecule type" value="Genomic_DNA"/>
</dbReference>
<feature type="compositionally biased region" description="Low complexity" evidence="1">
    <location>
        <begin position="15"/>
        <end position="25"/>
    </location>
</feature>
<protein>
    <submittedName>
        <fullName evidence="2">Uncharacterized protein</fullName>
    </submittedName>
</protein>
<dbReference type="InParanoid" id="A0A0G4FJT7"/>
<dbReference type="Proteomes" id="UP000041254">
    <property type="component" value="Unassembled WGS sequence"/>
</dbReference>
<dbReference type="VEuPathDB" id="CryptoDB:Vbra_15632"/>
<evidence type="ECO:0000256" key="1">
    <source>
        <dbReference type="SAM" id="MobiDB-lite"/>
    </source>
</evidence>